<dbReference type="Proteomes" id="UP001165960">
    <property type="component" value="Unassembled WGS sequence"/>
</dbReference>
<protein>
    <submittedName>
        <fullName evidence="1">Uncharacterized protein</fullName>
    </submittedName>
</protein>
<name>A0ACC2S994_9FUNG</name>
<proteinExistence type="predicted"/>
<reference evidence="1" key="1">
    <citation type="submission" date="2022-04" db="EMBL/GenBank/DDBJ databases">
        <title>Genome of the entomopathogenic fungus Entomophthora muscae.</title>
        <authorList>
            <person name="Elya C."/>
            <person name="Lovett B.R."/>
            <person name="Lee E."/>
            <person name="Macias A.M."/>
            <person name="Hajek A.E."/>
            <person name="De Bivort B.L."/>
            <person name="Kasson M.T."/>
            <person name="De Fine Licht H.H."/>
            <person name="Stajich J.E."/>
        </authorList>
    </citation>
    <scope>NUCLEOTIDE SEQUENCE</scope>
    <source>
        <strain evidence="1">Berkeley</strain>
    </source>
</reference>
<evidence type="ECO:0000313" key="2">
    <source>
        <dbReference type="Proteomes" id="UP001165960"/>
    </source>
</evidence>
<keyword evidence="2" id="KW-1185">Reference proteome</keyword>
<dbReference type="EMBL" id="QTSX02005703">
    <property type="protein sequence ID" value="KAJ9058874.1"/>
    <property type="molecule type" value="Genomic_DNA"/>
</dbReference>
<accession>A0ACC2S994</accession>
<gene>
    <name evidence="1" type="ORF">DSO57_1007812</name>
</gene>
<comment type="caution">
    <text evidence="1">The sequence shown here is derived from an EMBL/GenBank/DDBJ whole genome shotgun (WGS) entry which is preliminary data.</text>
</comment>
<evidence type="ECO:0000313" key="1">
    <source>
        <dbReference type="EMBL" id="KAJ9058874.1"/>
    </source>
</evidence>
<organism evidence="1 2">
    <name type="scientific">Entomophthora muscae</name>
    <dbReference type="NCBI Taxonomy" id="34485"/>
    <lineage>
        <taxon>Eukaryota</taxon>
        <taxon>Fungi</taxon>
        <taxon>Fungi incertae sedis</taxon>
        <taxon>Zoopagomycota</taxon>
        <taxon>Entomophthoromycotina</taxon>
        <taxon>Entomophthoromycetes</taxon>
        <taxon>Entomophthorales</taxon>
        <taxon>Entomophthoraceae</taxon>
        <taxon>Entomophthora</taxon>
    </lineage>
</organism>
<sequence>MPTSTSPPPTPPSLSVPAHALADSKSTKHTKLTASLAMAEIRLVLATFIRQFHFQLLTPHQELTPFAIAFTKPTQGEFLLRATERSQ</sequence>